<dbReference type="Proteomes" id="UP001597405">
    <property type="component" value="Unassembled WGS sequence"/>
</dbReference>
<name>A0ABW4U810_9HYPH</name>
<evidence type="ECO:0000256" key="1">
    <source>
        <dbReference type="SAM" id="Phobius"/>
    </source>
</evidence>
<reference evidence="3" key="1">
    <citation type="journal article" date="2019" name="Int. J. Syst. Evol. Microbiol.">
        <title>The Global Catalogue of Microorganisms (GCM) 10K type strain sequencing project: providing services to taxonomists for standard genome sequencing and annotation.</title>
        <authorList>
            <consortium name="The Broad Institute Genomics Platform"/>
            <consortium name="The Broad Institute Genome Sequencing Center for Infectious Disease"/>
            <person name="Wu L."/>
            <person name="Ma J."/>
        </authorList>
    </citation>
    <scope>NUCLEOTIDE SEQUENCE [LARGE SCALE GENOMIC DNA]</scope>
    <source>
        <strain evidence="3">CGMCC 1.16225</strain>
    </source>
</reference>
<dbReference type="EMBL" id="JBHUGZ010000007">
    <property type="protein sequence ID" value="MFD1983106.1"/>
    <property type="molecule type" value="Genomic_DNA"/>
</dbReference>
<keyword evidence="3" id="KW-1185">Reference proteome</keyword>
<feature type="transmembrane region" description="Helical" evidence="1">
    <location>
        <begin position="146"/>
        <end position="170"/>
    </location>
</feature>
<evidence type="ECO:0000313" key="3">
    <source>
        <dbReference type="Proteomes" id="UP001597405"/>
    </source>
</evidence>
<feature type="transmembrane region" description="Helical" evidence="1">
    <location>
        <begin position="45"/>
        <end position="62"/>
    </location>
</feature>
<keyword evidence="1" id="KW-1133">Transmembrane helix</keyword>
<keyword evidence="1" id="KW-0812">Transmembrane</keyword>
<feature type="transmembrane region" description="Helical" evidence="1">
    <location>
        <begin position="74"/>
        <end position="98"/>
    </location>
</feature>
<keyword evidence="1" id="KW-0472">Membrane</keyword>
<organism evidence="2 3">
    <name type="scientific">Mesorhizobium newzealandense</name>
    <dbReference type="NCBI Taxonomy" id="1300302"/>
    <lineage>
        <taxon>Bacteria</taxon>
        <taxon>Pseudomonadati</taxon>
        <taxon>Pseudomonadota</taxon>
        <taxon>Alphaproteobacteria</taxon>
        <taxon>Hyphomicrobiales</taxon>
        <taxon>Phyllobacteriaceae</taxon>
        <taxon>Mesorhizobium</taxon>
    </lineage>
</organism>
<sequence>MKFVGHFYDKLLMHTLEPSSGFMEMVDFAGISISRWSATFLSHRPLAQAAVFSVAGTILATWASRDSDINSLAIYSGIFDLLTVFTGFIATFFVFVGARQNEFLAKIQNTMTFKAMLRLLRFTLVWSAAMIFASYVLVIMAPKDVAAWSIMQGIIWLWFYNLGLIVVNFVRCIRQFNTIISAGK</sequence>
<feature type="transmembrane region" description="Helical" evidence="1">
    <location>
        <begin position="119"/>
        <end position="140"/>
    </location>
</feature>
<comment type="caution">
    <text evidence="2">The sequence shown here is derived from an EMBL/GenBank/DDBJ whole genome shotgun (WGS) entry which is preliminary data.</text>
</comment>
<evidence type="ECO:0000313" key="2">
    <source>
        <dbReference type="EMBL" id="MFD1983106.1"/>
    </source>
</evidence>
<accession>A0ABW4U810</accession>
<gene>
    <name evidence="2" type="ORF">ACFSOZ_10530</name>
</gene>
<dbReference type="RefSeq" id="WP_379096982.1">
    <property type="nucleotide sequence ID" value="NZ_JBHUGZ010000007.1"/>
</dbReference>
<proteinExistence type="predicted"/>
<protein>
    <submittedName>
        <fullName evidence="2">Uncharacterized protein</fullName>
    </submittedName>
</protein>